<dbReference type="RefSeq" id="WP_046908514.1">
    <property type="nucleotide sequence ID" value="NZ_BAAAXG010000026.1"/>
</dbReference>
<dbReference type="Gene3D" id="3.40.190.10">
    <property type="entry name" value="Periplasmic binding protein-like II"/>
    <property type="match status" value="1"/>
</dbReference>
<reference evidence="7 8" key="1">
    <citation type="submission" date="2015-05" db="EMBL/GenBank/DDBJ databases">
        <title>Draft Genome assembly of Streptomyces showdoensis.</title>
        <authorList>
            <person name="Thapa K.K."/>
            <person name="Metsa-Ketela M."/>
        </authorList>
    </citation>
    <scope>NUCLEOTIDE SEQUENCE [LARGE SCALE GENOMIC DNA]</scope>
    <source>
        <strain evidence="7 8">ATCC 15227</strain>
    </source>
</reference>
<dbReference type="GO" id="GO:0030313">
    <property type="term" value="C:cell envelope"/>
    <property type="evidence" value="ECO:0007669"/>
    <property type="project" value="UniProtKB-SubCell"/>
</dbReference>
<comment type="caution">
    <text evidence="7">The sequence shown here is derived from an EMBL/GenBank/DDBJ whole genome shotgun (WGS) entry which is preliminary data.</text>
</comment>
<name>A0A2P2GN35_STREW</name>
<dbReference type="Gene3D" id="3.10.105.10">
    <property type="entry name" value="Dipeptide-binding Protein, Domain 3"/>
    <property type="match status" value="1"/>
</dbReference>
<dbReference type="InterPro" id="IPR039424">
    <property type="entry name" value="SBP_5"/>
</dbReference>
<protein>
    <submittedName>
        <fullName evidence="7">Peptide-binding protein</fullName>
    </submittedName>
</protein>
<dbReference type="PANTHER" id="PTHR30290:SF10">
    <property type="entry name" value="PERIPLASMIC OLIGOPEPTIDE-BINDING PROTEIN-RELATED"/>
    <property type="match status" value="1"/>
</dbReference>
<dbReference type="GO" id="GO:0042597">
    <property type="term" value="C:periplasmic space"/>
    <property type="evidence" value="ECO:0007669"/>
    <property type="project" value="UniProtKB-ARBA"/>
</dbReference>
<dbReference type="PANTHER" id="PTHR30290">
    <property type="entry name" value="PERIPLASMIC BINDING COMPONENT OF ABC TRANSPORTER"/>
    <property type="match status" value="1"/>
</dbReference>
<keyword evidence="5" id="KW-0812">Transmembrane</keyword>
<evidence type="ECO:0000256" key="5">
    <source>
        <dbReference type="SAM" id="Phobius"/>
    </source>
</evidence>
<dbReference type="Pfam" id="PF00496">
    <property type="entry name" value="SBP_bac_5"/>
    <property type="match status" value="1"/>
</dbReference>
<dbReference type="SUPFAM" id="SSF53850">
    <property type="entry name" value="Periplasmic binding protein-like II"/>
    <property type="match status" value="1"/>
</dbReference>
<comment type="subcellular location">
    <subcellularLocation>
        <location evidence="1">Cell envelope</location>
    </subcellularLocation>
</comment>
<feature type="transmembrane region" description="Helical" evidence="5">
    <location>
        <begin position="7"/>
        <end position="27"/>
    </location>
</feature>
<keyword evidence="8" id="KW-1185">Reference proteome</keyword>
<dbReference type="OrthoDB" id="9801912at2"/>
<dbReference type="AlphaFoldDB" id="A0A2P2GN35"/>
<evidence type="ECO:0000259" key="6">
    <source>
        <dbReference type="Pfam" id="PF00496"/>
    </source>
</evidence>
<evidence type="ECO:0000256" key="3">
    <source>
        <dbReference type="ARBA" id="ARBA00022448"/>
    </source>
</evidence>
<dbReference type="PIRSF" id="PIRSF002741">
    <property type="entry name" value="MppA"/>
    <property type="match status" value="1"/>
</dbReference>
<evidence type="ECO:0000313" key="7">
    <source>
        <dbReference type="EMBL" id="KKZ72894.1"/>
    </source>
</evidence>
<sequence length="519" mass="56523">MRSSVRLRILITCGVLVAAGIGGWQLLPSDDVRTEPITVGTTDKVTSLDPAGAYDAGSWAMYSNVFQSLLTFKPGFTTPVPDAAESCKFVGTTLTTYQCTLRDDLTFSNGRKVTGEDVEFSFERMLGIKTDVGPQPLFPTLESVVADGRKVTFNLSGRDATFPLKLATGAGSIVDRTAYPGKTLRTGTTVDGSGPYVLKEYKPGESARLEPNPNYRGAVTKTGRTVVVKYFKESEGLAAAWKDGQVEVTHRQMPPAFINSLKDASKDGTRITEAASAEIRNLNFNVRPGSPMAKKAVRQAVAAVVDRPAITTGTYQSTVEPLYSLIPQGFVGHSTAFYDLTPEPDKAKAKRLLKAADVDIPVRFTLGHSKDSTYDAEAAELKKQLEETGLFEVDVVAADWPSFQKGYAKGAYDAYTVGWLPDFPDSDSFTAPLVGTDNTLHNGFSNKRIDALIAATQQFSDRSRATNDFRDIQSEVAKDVPLVPLWQKKDYVLSTEDVAGSQFLSDGTGIWRLWELSWI</sequence>
<dbReference type="GO" id="GO:0015833">
    <property type="term" value="P:peptide transport"/>
    <property type="evidence" value="ECO:0007669"/>
    <property type="project" value="TreeGrafter"/>
</dbReference>
<feature type="domain" description="Solute-binding protein family 5" evidence="6">
    <location>
        <begin position="78"/>
        <end position="438"/>
    </location>
</feature>
<evidence type="ECO:0000256" key="2">
    <source>
        <dbReference type="ARBA" id="ARBA00005695"/>
    </source>
</evidence>
<evidence type="ECO:0000313" key="8">
    <source>
        <dbReference type="Proteomes" id="UP000265325"/>
    </source>
</evidence>
<gene>
    <name evidence="7" type="ORF">VO63_16285</name>
</gene>
<evidence type="ECO:0000256" key="1">
    <source>
        <dbReference type="ARBA" id="ARBA00004196"/>
    </source>
</evidence>
<keyword evidence="3" id="KW-0813">Transport</keyword>
<organism evidence="7 8">
    <name type="scientific">Streptomyces showdoensis</name>
    <dbReference type="NCBI Taxonomy" id="68268"/>
    <lineage>
        <taxon>Bacteria</taxon>
        <taxon>Bacillati</taxon>
        <taxon>Actinomycetota</taxon>
        <taxon>Actinomycetes</taxon>
        <taxon>Kitasatosporales</taxon>
        <taxon>Streptomycetaceae</taxon>
        <taxon>Streptomyces</taxon>
    </lineage>
</organism>
<dbReference type="GO" id="GO:1904680">
    <property type="term" value="F:peptide transmembrane transporter activity"/>
    <property type="evidence" value="ECO:0007669"/>
    <property type="project" value="TreeGrafter"/>
</dbReference>
<evidence type="ECO:0000256" key="4">
    <source>
        <dbReference type="ARBA" id="ARBA00022729"/>
    </source>
</evidence>
<comment type="similarity">
    <text evidence="2">Belongs to the bacterial solute-binding protein 5 family.</text>
</comment>
<keyword evidence="5" id="KW-1133">Transmembrane helix</keyword>
<dbReference type="InterPro" id="IPR030678">
    <property type="entry name" value="Peptide/Ni-bd"/>
</dbReference>
<dbReference type="GO" id="GO:0043190">
    <property type="term" value="C:ATP-binding cassette (ABC) transporter complex"/>
    <property type="evidence" value="ECO:0007669"/>
    <property type="project" value="InterPro"/>
</dbReference>
<dbReference type="Proteomes" id="UP000265325">
    <property type="component" value="Unassembled WGS sequence"/>
</dbReference>
<accession>A0A2P2GN35</accession>
<keyword evidence="4" id="KW-0732">Signal</keyword>
<dbReference type="InterPro" id="IPR000914">
    <property type="entry name" value="SBP_5_dom"/>
</dbReference>
<dbReference type="EMBL" id="LAQS01000022">
    <property type="protein sequence ID" value="KKZ72894.1"/>
    <property type="molecule type" value="Genomic_DNA"/>
</dbReference>
<dbReference type="Gene3D" id="3.90.76.10">
    <property type="entry name" value="Dipeptide-binding Protein, Domain 1"/>
    <property type="match status" value="1"/>
</dbReference>
<keyword evidence="5" id="KW-0472">Membrane</keyword>
<proteinExistence type="inferred from homology"/>